<comment type="caution">
    <text evidence="1">The sequence shown here is derived from an EMBL/GenBank/DDBJ whole genome shotgun (WGS) entry which is preliminary data.</text>
</comment>
<dbReference type="EMBL" id="JACYXC010000001">
    <property type="protein sequence ID" value="MBH5337517.1"/>
    <property type="molecule type" value="Genomic_DNA"/>
</dbReference>
<protein>
    <recommendedName>
        <fullName evidence="3">GYD domain-containing protein</fullName>
    </recommendedName>
</protein>
<sequence>MRMLLTARLDTRTANEAFRTGALQQALKGALDQLKPEAAYFTTTGGRRTWLFFFDLRDPSRIPATCERFFLDLDAEVDLKPVMNVDDLAKGVAEMESG</sequence>
<gene>
    <name evidence="1" type="ORF">IHE55_23220</name>
</gene>
<organism evidence="1 2">
    <name type="scientific">Streptomyces pactum</name>
    <dbReference type="NCBI Taxonomy" id="68249"/>
    <lineage>
        <taxon>Bacteria</taxon>
        <taxon>Bacillati</taxon>
        <taxon>Actinomycetota</taxon>
        <taxon>Actinomycetes</taxon>
        <taxon>Kitasatosporales</taxon>
        <taxon>Streptomycetaceae</taxon>
        <taxon>Streptomyces</taxon>
    </lineage>
</organism>
<accession>A0ABS0NR08</accession>
<keyword evidence="2" id="KW-1185">Reference proteome</keyword>
<proteinExistence type="predicted"/>
<evidence type="ECO:0000313" key="1">
    <source>
        <dbReference type="EMBL" id="MBH5337517.1"/>
    </source>
</evidence>
<reference evidence="1 2" key="1">
    <citation type="submission" date="2020-09" db="EMBL/GenBank/DDBJ databases">
        <title>Biosynthesis of the nuclear factor of activated T cells inhibitor NFAT-133 and its congeners in Streptomyces pactum.</title>
        <authorList>
            <person name="Zhou W."/>
            <person name="Posri P."/>
            <person name="Abugrain M.E."/>
            <person name="Weisberg A.J."/>
            <person name="Chang J.H."/>
            <person name="Mahmud T."/>
        </authorList>
    </citation>
    <scope>NUCLEOTIDE SEQUENCE [LARGE SCALE GENOMIC DNA]</scope>
    <source>
        <strain evidence="1 2">ATCC 27456</strain>
    </source>
</reference>
<evidence type="ECO:0000313" key="2">
    <source>
        <dbReference type="Proteomes" id="UP000807371"/>
    </source>
</evidence>
<dbReference type="Proteomes" id="UP000807371">
    <property type="component" value="Unassembled WGS sequence"/>
</dbReference>
<evidence type="ECO:0008006" key="3">
    <source>
        <dbReference type="Google" id="ProtNLM"/>
    </source>
</evidence>
<name>A0ABS0NR08_9ACTN</name>